<feature type="non-terminal residue" evidence="1">
    <location>
        <position position="1"/>
    </location>
</feature>
<sequence length="42" mass="5281">KMSEELLDFLKYLDEEILQQRLETEEYHEIISSMREFMEERV</sequence>
<evidence type="ECO:0000313" key="1">
    <source>
        <dbReference type="EMBL" id="GAG45868.1"/>
    </source>
</evidence>
<gene>
    <name evidence="1" type="ORF">S01H1_80196</name>
</gene>
<name>X0YAU5_9ZZZZ</name>
<comment type="caution">
    <text evidence="1">The sequence shown here is derived from an EMBL/GenBank/DDBJ whole genome shotgun (WGS) entry which is preliminary data.</text>
</comment>
<dbReference type="EMBL" id="BARS01054128">
    <property type="protein sequence ID" value="GAG45868.1"/>
    <property type="molecule type" value="Genomic_DNA"/>
</dbReference>
<protein>
    <submittedName>
        <fullName evidence="1">Uncharacterized protein</fullName>
    </submittedName>
</protein>
<dbReference type="AlphaFoldDB" id="X0YAU5"/>
<reference evidence="1" key="1">
    <citation type="journal article" date="2014" name="Front. Microbiol.">
        <title>High frequency of phylogenetically diverse reductive dehalogenase-homologous genes in deep subseafloor sedimentary metagenomes.</title>
        <authorList>
            <person name="Kawai M."/>
            <person name="Futagami T."/>
            <person name="Toyoda A."/>
            <person name="Takaki Y."/>
            <person name="Nishi S."/>
            <person name="Hori S."/>
            <person name="Arai W."/>
            <person name="Tsubouchi T."/>
            <person name="Morono Y."/>
            <person name="Uchiyama I."/>
            <person name="Ito T."/>
            <person name="Fujiyama A."/>
            <person name="Inagaki F."/>
            <person name="Takami H."/>
        </authorList>
    </citation>
    <scope>NUCLEOTIDE SEQUENCE</scope>
    <source>
        <strain evidence="1">Expedition CK06-06</strain>
    </source>
</reference>
<organism evidence="1">
    <name type="scientific">marine sediment metagenome</name>
    <dbReference type="NCBI Taxonomy" id="412755"/>
    <lineage>
        <taxon>unclassified sequences</taxon>
        <taxon>metagenomes</taxon>
        <taxon>ecological metagenomes</taxon>
    </lineage>
</organism>
<accession>X0YAU5</accession>
<proteinExistence type="predicted"/>